<feature type="transmembrane region" description="Helical" evidence="6">
    <location>
        <begin position="605"/>
        <end position="637"/>
    </location>
</feature>
<dbReference type="Gene3D" id="2.70.150.10">
    <property type="entry name" value="Calcium-transporting ATPase, cytoplasmic transduction domain A"/>
    <property type="match status" value="1"/>
</dbReference>
<name>A0ABS5AP83_9PSEU</name>
<gene>
    <name evidence="8" type="ORF">JOF53_007244</name>
</gene>
<feature type="transmembrane region" description="Helical" evidence="6">
    <location>
        <begin position="159"/>
        <end position="178"/>
    </location>
</feature>
<dbReference type="Proteomes" id="UP001519363">
    <property type="component" value="Unassembled WGS sequence"/>
</dbReference>
<dbReference type="Gene3D" id="3.40.1110.10">
    <property type="entry name" value="Calcium-transporting ATPase, cytoplasmic domain N"/>
    <property type="match status" value="1"/>
</dbReference>
<dbReference type="SUPFAM" id="SSF81665">
    <property type="entry name" value="Calcium ATPase, transmembrane domain M"/>
    <property type="match status" value="1"/>
</dbReference>
<dbReference type="PANTHER" id="PTHR24093">
    <property type="entry name" value="CATION TRANSPORTING ATPASE"/>
    <property type="match status" value="1"/>
</dbReference>
<dbReference type="Pfam" id="PF00702">
    <property type="entry name" value="Hydrolase"/>
    <property type="match status" value="1"/>
</dbReference>
<dbReference type="InterPro" id="IPR059000">
    <property type="entry name" value="ATPase_P-type_domA"/>
</dbReference>
<dbReference type="InterPro" id="IPR023298">
    <property type="entry name" value="ATPase_P-typ_TM_dom_sf"/>
</dbReference>
<evidence type="ECO:0000256" key="6">
    <source>
        <dbReference type="SAM" id="Phobius"/>
    </source>
</evidence>
<dbReference type="InterPro" id="IPR023299">
    <property type="entry name" value="ATPase_P-typ_cyto_dom_N"/>
</dbReference>
<proteinExistence type="predicted"/>
<dbReference type="Pfam" id="PF00122">
    <property type="entry name" value="E1-E2_ATPase"/>
    <property type="match status" value="1"/>
</dbReference>
<keyword evidence="2 6" id="KW-0812">Transmembrane</keyword>
<evidence type="ECO:0000256" key="1">
    <source>
        <dbReference type="ARBA" id="ARBA00004141"/>
    </source>
</evidence>
<dbReference type="Gene3D" id="3.40.50.1000">
    <property type="entry name" value="HAD superfamily/HAD-like"/>
    <property type="match status" value="1"/>
</dbReference>
<dbReference type="EMBL" id="JAGIOO010000001">
    <property type="protein sequence ID" value="MBP2478372.1"/>
    <property type="molecule type" value="Genomic_DNA"/>
</dbReference>
<evidence type="ECO:0000256" key="5">
    <source>
        <dbReference type="ARBA" id="ARBA00023136"/>
    </source>
</evidence>
<evidence type="ECO:0000256" key="4">
    <source>
        <dbReference type="ARBA" id="ARBA00022989"/>
    </source>
</evidence>
<dbReference type="InterPro" id="IPR036412">
    <property type="entry name" value="HAD-like_sf"/>
</dbReference>
<evidence type="ECO:0000313" key="9">
    <source>
        <dbReference type="Proteomes" id="UP001519363"/>
    </source>
</evidence>
<dbReference type="Gene3D" id="1.20.1110.10">
    <property type="entry name" value="Calcium-transporting ATPase, transmembrane domain"/>
    <property type="match status" value="1"/>
</dbReference>
<evidence type="ECO:0000313" key="8">
    <source>
        <dbReference type="EMBL" id="MBP2478372.1"/>
    </source>
</evidence>
<dbReference type="SUPFAM" id="SSF81653">
    <property type="entry name" value="Calcium ATPase, transduction domain A"/>
    <property type="match status" value="1"/>
</dbReference>
<accession>A0ABS5AP83</accession>
<keyword evidence="3" id="KW-0460">Magnesium</keyword>
<dbReference type="PRINTS" id="PR00119">
    <property type="entry name" value="CATATPASE"/>
</dbReference>
<dbReference type="SUPFAM" id="SSF81660">
    <property type="entry name" value="Metal cation-transporting ATPase, ATP-binding domain N"/>
    <property type="match status" value="1"/>
</dbReference>
<comment type="subcellular location">
    <subcellularLocation>
        <location evidence="1">Membrane</location>
        <topology evidence="1">Multi-pass membrane protein</topology>
    </subcellularLocation>
</comment>
<keyword evidence="4 6" id="KW-1133">Transmembrane helix</keyword>
<feature type="transmembrane region" description="Helical" evidence="6">
    <location>
        <begin position="55"/>
        <end position="73"/>
    </location>
</feature>
<keyword evidence="9" id="KW-1185">Reference proteome</keyword>
<organism evidence="8 9">
    <name type="scientific">Crossiella equi</name>
    <dbReference type="NCBI Taxonomy" id="130796"/>
    <lineage>
        <taxon>Bacteria</taxon>
        <taxon>Bacillati</taxon>
        <taxon>Actinomycetota</taxon>
        <taxon>Actinomycetes</taxon>
        <taxon>Pseudonocardiales</taxon>
        <taxon>Pseudonocardiaceae</taxon>
        <taxon>Crossiella</taxon>
    </lineage>
</organism>
<dbReference type="SUPFAM" id="SSF56784">
    <property type="entry name" value="HAD-like"/>
    <property type="match status" value="1"/>
</dbReference>
<feature type="transmembrane region" description="Helical" evidence="6">
    <location>
        <begin position="184"/>
        <end position="207"/>
    </location>
</feature>
<reference evidence="8 9" key="1">
    <citation type="submission" date="2021-03" db="EMBL/GenBank/DDBJ databases">
        <title>Sequencing the genomes of 1000 actinobacteria strains.</title>
        <authorList>
            <person name="Klenk H.-P."/>
        </authorList>
    </citation>
    <scope>NUCLEOTIDE SEQUENCE [LARGE SCALE GENOMIC DNA]</scope>
    <source>
        <strain evidence="8 9">DSM 44580</strain>
    </source>
</reference>
<evidence type="ECO:0000259" key="7">
    <source>
        <dbReference type="Pfam" id="PF00122"/>
    </source>
</evidence>
<evidence type="ECO:0000256" key="2">
    <source>
        <dbReference type="ARBA" id="ARBA00022692"/>
    </source>
</evidence>
<sequence>MIVRPAGLRSTEVDVRKGQRGQRARTGLARFLRALCGPPGLALVLAGTADLVLHGSLPVLASVVFLAAWTAWIDTRTPPPDARRARVVRDGRTEELPVTDLVVGDLVELRRGDVLPAPLSIVEDNGLEVVDGVVLRGTGRGEITSVPAPVPERRPAPGAWWVTGAAALLTLVLVLRVPEQWMRWLLLGVVLGAVAWLVRPAVLTALAHSRAAKRMSRADAVLRNPEAADPLARVTVLCFDGDGLLTTGVPEVSASIPAAGRDLSGLWTAVHRVTSPDAPVDAALLARAGEATELPGEVLASRPYATGRRWQATVRQQGETRVLTVLGAPEAVLPSCVAGDTFAVAVTELAQGAHRVLVLAEAEVESTVDISGERPPGGLTPVGLLGITDAVRDSTAYSVRELRRAGIRVVLISGEHPATATALASQCGISRQRVLTPAERAQSRGEDRAELLHSATVLARCAPELVPEVVAAHKRSGEVVALSGGRPEDVPALLAADVGIATGGLTAPLVVSGDQPRAVVEAVRESRRVATTLRVALGYLLTCLAAVVLALFGAAALFPDRVPTAEDLAVLVVLAGVLPASALVLDRPTGDPLYQPPVRQPWVCLAVDALAVAGAALLVPDGLALALLSGLVVLVLTQRARRWPFEHNWAEFVRVPLAATTVLVGGLLWFGVGGGVLALPLVLAVSTLSRRAAARTGGWGPQPSAT</sequence>
<feature type="domain" description="P-type ATPase A" evidence="7">
    <location>
        <begin position="83"/>
        <end position="137"/>
    </location>
</feature>
<dbReference type="PANTHER" id="PTHR24093:SF513">
    <property type="entry name" value="CATION-TRANSPORTING ATPASE I-RELATED"/>
    <property type="match status" value="1"/>
</dbReference>
<feature type="transmembrane region" description="Helical" evidence="6">
    <location>
        <begin position="657"/>
        <end position="685"/>
    </location>
</feature>
<feature type="transmembrane region" description="Helical" evidence="6">
    <location>
        <begin position="31"/>
        <end position="49"/>
    </location>
</feature>
<keyword evidence="5 6" id="KW-0472">Membrane</keyword>
<feature type="transmembrane region" description="Helical" evidence="6">
    <location>
        <begin position="536"/>
        <end position="556"/>
    </location>
</feature>
<evidence type="ECO:0000256" key="3">
    <source>
        <dbReference type="ARBA" id="ARBA00022842"/>
    </source>
</evidence>
<dbReference type="InterPro" id="IPR008250">
    <property type="entry name" value="ATPase_P-typ_transduc_dom_A_sf"/>
</dbReference>
<dbReference type="InterPro" id="IPR023214">
    <property type="entry name" value="HAD_sf"/>
</dbReference>
<feature type="transmembrane region" description="Helical" evidence="6">
    <location>
        <begin position="568"/>
        <end position="585"/>
    </location>
</feature>
<comment type="caution">
    <text evidence="8">The sequence shown here is derived from an EMBL/GenBank/DDBJ whole genome shotgun (WGS) entry which is preliminary data.</text>
</comment>
<protein>
    <submittedName>
        <fullName evidence="8">Magnesium-transporting ATPase (P-type)</fullName>
    </submittedName>
</protein>